<evidence type="ECO:0000256" key="2">
    <source>
        <dbReference type="ARBA" id="ARBA00022692"/>
    </source>
</evidence>
<keyword evidence="8" id="KW-1185">Reference proteome</keyword>
<evidence type="ECO:0000256" key="5">
    <source>
        <dbReference type="SAM" id="MobiDB-lite"/>
    </source>
</evidence>
<name>A0AAD6CZT7_9EURO</name>
<feature type="transmembrane region" description="Helical" evidence="6">
    <location>
        <begin position="179"/>
        <end position="201"/>
    </location>
</feature>
<dbReference type="EMBL" id="JAQIZZ010000003">
    <property type="protein sequence ID" value="KAJ5546412.1"/>
    <property type="molecule type" value="Genomic_DNA"/>
</dbReference>
<feature type="compositionally biased region" description="Basic and acidic residues" evidence="5">
    <location>
        <begin position="248"/>
        <end position="257"/>
    </location>
</feature>
<dbReference type="Proteomes" id="UP001220324">
    <property type="component" value="Unassembled WGS sequence"/>
</dbReference>
<sequence>MTRAALVGTFTYPVENGLLFYDGETINVSWTSTLSNASLSLYCRYETDSTWNTYEISSIGLVDSIGSKQVDIVIEKSSDYCWLNLFETGDDADGVNSVTFLISSDVHSGTTIGLSGVATTSYAGVGVPTGPVTAATATATTTDVTSSASTSTIETSTKSVTASLASGKSSGDLSTGAKAGIGAGVGVASLMLLGACLLWFLRRKRGRENGQAFAEGQRETAKEKTALMDAVEIGATKRSAWHPDTVQEMRDSQRPFELHASTGPYTGHTAELDG</sequence>
<feature type="region of interest" description="Disordered" evidence="5">
    <location>
        <begin position="248"/>
        <end position="274"/>
    </location>
</feature>
<organism evidence="7 8">
    <name type="scientific">Penicillium frequentans</name>
    <dbReference type="NCBI Taxonomy" id="3151616"/>
    <lineage>
        <taxon>Eukaryota</taxon>
        <taxon>Fungi</taxon>
        <taxon>Dikarya</taxon>
        <taxon>Ascomycota</taxon>
        <taxon>Pezizomycotina</taxon>
        <taxon>Eurotiomycetes</taxon>
        <taxon>Eurotiomycetidae</taxon>
        <taxon>Eurotiales</taxon>
        <taxon>Aspergillaceae</taxon>
        <taxon>Penicillium</taxon>
    </lineage>
</organism>
<keyword evidence="4 6" id="KW-0472">Membrane</keyword>
<protein>
    <submittedName>
        <fullName evidence="7">Uncharacterized protein</fullName>
    </submittedName>
</protein>
<keyword evidence="2 6" id="KW-0812">Transmembrane</keyword>
<evidence type="ECO:0000256" key="4">
    <source>
        <dbReference type="ARBA" id="ARBA00023136"/>
    </source>
</evidence>
<dbReference type="AlphaFoldDB" id="A0AAD6CZT7"/>
<dbReference type="InterPro" id="IPR051694">
    <property type="entry name" value="Immunoregulatory_rcpt-like"/>
</dbReference>
<evidence type="ECO:0000313" key="7">
    <source>
        <dbReference type="EMBL" id="KAJ5546412.1"/>
    </source>
</evidence>
<evidence type="ECO:0000256" key="1">
    <source>
        <dbReference type="ARBA" id="ARBA00004167"/>
    </source>
</evidence>
<evidence type="ECO:0000256" key="3">
    <source>
        <dbReference type="ARBA" id="ARBA00022989"/>
    </source>
</evidence>
<dbReference type="PANTHER" id="PTHR15549">
    <property type="entry name" value="PAIRED IMMUNOGLOBULIN-LIKE TYPE 2 RECEPTOR"/>
    <property type="match status" value="1"/>
</dbReference>
<comment type="caution">
    <text evidence="7">The sequence shown here is derived from an EMBL/GenBank/DDBJ whole genome shotgun (WGS) entry which is preliminary data.</text>
</comment>
<keyword evidence="3 6" id="KW-1133">Transmembrane helix</keyword>
<proteinExistence type="predicted"/>
<reference evidence="7 8" key="1">
    <citation type="journal article" date="2023" name="IMA Fungus">
        <title>Comparative genomic study of the Penicillium genus elucidates a diverse pangenome and 15 lateral gene transfer events.</title>
        <authorList>
            <person name="Petersen C."/>
            <person name="Sorensen T."/>
            <person name="Nielsen M.R."/>
            <person name="Sondergaard T.E."/>
            <person name="Sorensen J.L."/>
            <person name="Fitzpatrick D.A."/>
            <person name="Frisvad J.C."/>
            <person name="Nielsen K.L."/>
        </authorList>
    </citation>
    <scope>NUCLEOTIDE SEQUENCE [LARGE SCALE GENOMIC DNA]</scope>
    <source>
        <strain evidence="7 8">IBT 35679</strain>
    </source>
</reference>
<dbReference type="GO" id="GO:0071944">
    <property type="term" value="C:cell periphery"/>
    <property type="evidence" value="ECO:0007669"/>
    <property type="project" value="UniProtKB-ARBA"/>
</dbReference>
<gene>
    <name evidence="7" type="ORF">N7494_003997</name>
</gene>
<accession>A0AAD6CZT7</accession>
<evidence type="ECO:0000256" key="6">
    <source>
        <dbReference type="SAM" id="Phobius"/>
    </source>
</evidence>
<dbReference type="GO" id="GO:0016020">
    <property type="term" value="C:membrane"/>
    <property type="evidence" value="ECO:0007669"/>
    <property type="project" value="UniProtKB-SubCell"/>
</dbReference>
<comment type="subcellular location">
    <subcellularLocation>
        <location evidence="1">Membrane</location>
        <topology evidence="1">Single-pass membrane protein</topology>
    </subcellularLocation>
</comment>
<evidence type="ECO:0000313" key="8">
    <source>
        <dbReference type="Proteomes" id="UP001220324"/>
    </source>
</evidence>